<proteinExistence type="predicted"/>
<reference evidence="4" key="1">
    <citation type="journal article" date="2019" name="Int. J. Syst. Evol. Microbiol.">
        <title>The Global Catalogue of Microorganisms (GCM) 10K type strain sequencing project: providing services to taxonomists for standard genome sequencing and annotation.</title>
        <authorList>
            <consortium name="The Broad Institute Genomics Platform"/>
            <consortium name="The Broad Institute Genome Sequencing Center for Infectious Disease"/>
            <person name="Wu L."/>
            <person name="Ma J."/>
        </authorList>
    </citation>
    <scope>NUCLEOTIDE SEQUENCE [LARGE SCALE GENOMIC DNA]</scope>
    <source>
        <strain evidence="4">JCM 17326</strain>
    </source>
</reference>
<keyword evidence="4" id="KW-1185">Reference proteome</keyword>
<dbReference type="SUPFAM" id="SSF53383">
    <property type="entry name" value="PLP-dependent transferases"/>
    <property type="match status" value="1"/>
</dbReference>
<dbReference type="Gene3D" id="3.40.640.10">
    <property type="entry name" value="Type I PLP-dependent aspartate aminotransferase-like (Major domain)"/>
    <property type="match status" value="1"/>
</dbReference>
<evidence type="ECO:0000313" key="4">
    <source>
        <dbReference type="Proteomes" id="UP001500630"/>
    </source>
</evidence>
<gene>
    <name evidence="3" type="ORF">GCM10022419_055180</name>
</gene>
<organism evidence="3 4">
    <name type="scientific">Nonomuraea rosea</name>
    <dbReference type="NCBI Taxonomy" id="638574"/>
    <lineage>
        <taxon>Bacteria</taxon>
        <taxon>Bacillati</taxon>
        <taxon>Actinomycetota</taxon>
        <taxon>Actinomycetes</taxon>
        <taxon>Streptosporangiales</taxon>
        <taxon>Streptosporangiaceae</taxon>
        <taxon>Nonomuraea</taxon>
    </lineage>
</organism>
<comment type="caution">
    <text evidence="3">The sequence shown here is derived from an EMBL/GenBank/DDBJ whole genome shotgun (WGS) entry which is preliminary data.</text>
</comment>
<evidence type="ECO:0000313" key="3">
    <source>
        <dbReference type="EMBL" id="GAA3567373.1"/>
    </source>
</evidence>
<dbReference type="EMBL" id="BAABDQ010000012">
    <property type="protein sequence ID" value="GAA3567373.1"/>
    <property type="molecule type" value="Genomic_DNA"/>
</dbReference>
<evidence type="ECO:0000256" key="1">
    <source>
        <dbReference type="SAM" id="MobiDB-lite"/>
    </source>
</evidence>
<accession>A0ABP6XHY4</accession>
<dbReference type="RefSeq" id="WP_345566131.1">
    <property type="nucleotide sequence ID" value="NZ_BAABDQ010000012.1"/>
</dbReference>
<dbReference type="Proteomes" id="UP001500630">
    <property type="component" value="Unassembled WGS sequence"/>
</dbReference>
<feature type="region of interest" description="Disordered" evidence="1">
    <location>
        <begin position="330"/>
        <end position="356"/>
    </location>
</feature>
<sequence>MTAAGQIQDLRSSDGLPYAAGAFLTDTEAHLRKLAEAWRHIRHRQAAGAELHNVSGLERGLPLPDPASGLLDDEWSGALHGERVRELGLAHLGGTADRHDIMVTNRLTAALFAAMQVTVRPGDTVIGVSPAYSHPAIVRAVRDAGGHFVDTVGVAGFEAALRAHPGASVVTLTRLAVTYDILGADDLRHVVDLAHAHGAVVVVDDAGGARVGPAVAGQPRTLELGADLGATGLDKYGVIGPRVGLLGGRADLVARVRARCYELGTECRPVLYPAVANCLESYRPERVRELVGSTRRVGAALRARLGDALVEETPFITRIPGEAIAAELSRRAAAEPSGGSGGESSGRVGDGLSRPVGGRPVTVAPIEATALLAMAMLRDRGLLTVHFAGLPPGTSALLIKFLPPETIGLLGGPDAFAAAVDGSLTRAASALADEDAVRHLLFGPPAAAA</sequence>
<dbReference type="InterPro" id="IPR015421">
    <property type="entry name" value="PyrdxlP-dep_Trfase_major"/>
</dbReference>
<dbReference type="Pfam" id="PF00155">
    <property type="entry name" value="Aminotran_1_2"/>
    <property type="match status" value="1"/>
</dbReference>
<name>A0ABP6XHY4_9ACTN</name>
<evidence type="ECO:0000259" key="2">
    <source>
        <dbReference type="Pfam" id="PF00155"/>
    </source>
</evidence>
<dbReference type="InterPro" id="IPR004839">
    <property type="entry name" value="Aminotransferase_I/II_large"/>
</dbReference>
<protein>
    <recommendedName>
        <fullName evidence="2">Aminotransferase class I/classII large domain-containing protein</fullName>
    </recommendedName>
</protein>
<feature type="domain" description="Aminotransferase class I/classII large" evidence="2">
    <location>
        <begin position="97"/>
        <end position="253"/>
    </location>
</feature>
<dbReference type="InterPro" id="IPR015424">
    <property type="entry name" value="PyrdxlP-dep_Trfase"/>
</dbReference>